<evidence type="ECO:0000313" key="8">
    <source>
        <dbReference type="EMBL" id="KAF2027658.1"/>
    </source>
</evidence>
<evidence type="ECO:0000256" key="4">
    <source>
        <dbReference type="ARBA" id="ARBA00022771"/>
    </source>
</evidence>
<evidence type="ECO:0000256" key="6">
    <source>
        <dbReference type="ARBA" id="ARBA00023242"/>
    </source>
</evidence>
<comment type="caution">
    <text evidence="8">The sequence shown here is derived from an EMBL/GenBank/DDBJ whole genome shotgun (WGS) entry which is preliminary data.</text>
</comment>
<evidence type="ECO:0000259" key="7">
    <source>
        <dbReference type="Pfam" id="PF04082"/>
    </source>
</evidence>
<evidence type="ECO:0000313" key="9">
    <source>
        <dbReference type="Proteomes" id="UP000799777"/>
    </source>
</evidence>
<dbReference type="Pfam" id="PF04082">
    <property type="entry name" value="Fungal_trans"/>
    <property type="match status" value="1"/>
</dbReference>
<dbReference type="GO" id="GO:0008270">
    <property type="term" value="F:zinc ion binding"/>
    <property type="evidence" value="ECO:0007669"/>
    <property type="project" value="UniProtKB-KW"/>
</dbReference>
<evidence type="ECO:0000256" key="5">
    <source>
        <dbReference type="ARBA" id="ARBA00022833"/>
    </source>
</evidence>
<dbReference type="PANTHER" id="PTHR40626">
    <property type="entry name" value="MIP31509P"/>
    <property type="match status" value="1"/>
</dbReference>
<keyword evidence="5" id="KW-0862">Zinc</keyword>
<keyword evidence="6" id="KW-0539">Nucleus</keyword>
<name>A0A9P4H3P1_9PLEO</name>
<dbReference type="CDD" id="cd12148">
    <property type="entry name" value="fungal_TF_MHR"/>
    <property type="match status" value="1"/>
</dbReference>
<dbReference type="Proteomes" id="UP000799777">
    <property type="component" value="Unassembled WGS sequence"/>
</dbReference>
<keyword evidence="2" id="KW-0479">Metal-binding</keyword>
<feature type="domain" description="Xylanolytic transcriptional activator regulatory" evidence="7">
    <location>
        <begin position="85"/>
        <end position="173"/>
    </location>
</feature>
<dbReference type="GO" id="GO:0000785">
    <property type="term" value="C:chromatin"/>
    <property type="evidence" value="ECO:0007669"/>
    <property type="project" value="TreeGrafter"/>
</dbReference>
<evidence type="ECO:0000256" key="1">
    <source>
        <dbReference type="ARBA" id="ARBA00004123"/>
    </source>
</evidence>
<keyword evidence="3" id="KW-0677">Repeat</keyword>
<dbReference type="GO" id="GO:0006351">
    <property type="term" value="P:DNA-templated transcription"/>
    <property type="evidence" value="ECO:0007669"/>
    <property type="project" value="InterPro"/>
</dbReference>
<sequence length="194" mass="22236">MTGDTAGLFGIFSDLFVENTQEFFIPKSTRFDLPPLQKNVRELCLQLQAHHNKHPTTCIFPNCDYPEESAAIVFTTQNFEDCIWAYFTVFHPQHPFIHWPTFDIYTFSRPLLLAVALAGSVHCPPSDAALLARTFFHLAEDFIFDHLRSIIAKIDAQEEARLQSFQAALLIVTVRNKQVNPFTFRDPLTYLGRS</sequence>
<dbReference type="OrthoDB" id="3945418at2759"/>
<protein>
    <recommendedName>
        <fullName evidence="7">Xylanolytic transcriptional activator regulatory domain-containing protein</fullName>
    </recommendedName>
</protein>
<organism evidence="8 9">
    <name type="scientific">Setomelanomma holmii</name>
    <dbReference type="NCBI Taxonomy" id="210430"/>
    <lineage>
        <taxon>Eukaryota</taxon>
        <taxon>Fungi</taxon>
        <taxon>Dikarya</taxon>
        <taxon>Ascomycota</taxon>
        <taxon>Pezizomycotina</taxon>
        <taxon>Dothideomycetes</taxon>
        <taxon>Pleosporomycetidae</taxon>
        <taxon>Pleosporales</taxon>
        <taxon>Pleosporineae</taxon>
        <taxon>Phaeosphaeriaceae</taxon>
        <taxon>Setomelanomma</taxon>
    </lineage>
</organism>
<keyword evidence="9" id="KW-1185">Reference proteome</keyword>
<keyword evidence="4" id="KW-0863">Zinc-finger</keyword>
<dbReference type="GO" id="GO:0000978">
    <property type="term" value="F:RNA polymerase II cis-regulatory region sequence-specific DNA binding"/>
    <property type="evidence" value="ECO:0007669"/>
    <property type="project" value="InterPro"/>
</dbReference>
<reference evidence="8" key="1">
    <citation type="journal article" date="2020" name="Stud. Mycol.">
        <title>101 Dothideomycetes genomes: a test case for predicting lifestyles and emergence of pathogens.</title>
        <authorList>
            <person name="Haridas S."/>
            <person name="Albert R."/>
            <person name="Binder M."/>
            <person name="Bloem J."/>
            <person name="Labutti K."/>
            <person name="Salamov A."/>
            <person name="Andreopoulos B."/>
            <person name="Baker S."/>
            <person name="Barry K."/>
            <person name="Bills G."/>
            <person name="Bluhm B."/>
            <person name="Cannon C."/>
            <person name="Castanera R."/>
            <person name="Culley D."/>
            <person name="Daum C."/>
            <person name="Ezra D."/>
            <person name="Gonzalez J."/>
            <person name="Henrissat B."/>
            <person name="Kuo A."/>
            <person name="Liang C."/>
            <person name="Lipzen A."/>
            <person name="Lutzoni F."/>
            <person name="Magnuson J."/>
            <person name="Mondo S."/>
            <person name="Nolan M."/>
            <person name="Ohm R."/>
            <person name="Pangilinan J."/>
            <person name="Park H.-J."/>
            <person name="Ramirez L."/>
            <person name="Alfaro M."/>
            <person name="Sun H."/>
            <person name="Tritt A."/>
            <person name="Yoshinaga Y."/>
            <person name="Zwiers L.-H."/>
            <person name="Turgeon B."/>
            <person name="Goodwin S."/>
            <person name="Spatafora J."/>
            <person name="Crous P."/>
            <person name="Grigoriev I."/>
        </authorList>
    </citation>
    <scope>NUCLEOTIDE SEQUENCE</scope>
    <source>
        <strain evidence="8">CBS 110217</strain>
    </source>
</reference>
<dbReference type="AlphaFoldDB" id="A0A9P4H3P1"/>
<evidence type="ECO:0000256" key="3">
    <source>
        <dbReference type="ARBA" id="ARBA00022737"/>
    </source>
</evidence>
<gene>
    <name evidence="8" type="ORF">EK21DRAFT_114594</name>
</gene>
<proteinExistence type="predicted"/>
<comment type="subcellular location">
    <subcellularLocation>
        <location evidence="1">Nucleus</location>
    </subcellularLocation>
</comment>
<dbReference type="GO" id="GO:0005634">
    <property type="term" value="C:nucleus"/>
    <property type="evidence" value="ECO:0007669"/>
    <property type="project" value="UniProtKB-SubCell"/>
</dbReference>
<dbReference type="InterPro" id="IPR007219">
    <property type="entry name" value="XnlR_reg_dom"/>
</dbReference>
<accession>A0A9P4H3P1</accession>
<dbReference type="EMBL" id="ML978223">
    <property type="protein sequence ID" value="KAF2027658.1"/>
    <property type="molecule type" value="Genomic_DNA"/>
</dbReference>
<dbReference type="PANTHER" id="PTHR40626:SF1">
    <property type="entry name" value="TRANSCRIPTION FACTOR WITH C2H2 AND ZN(2)-CYS(6) DNA BINDING DOMAIN (EUROFUNG)"/>
    <property type="match status" value="1"/>
</dbReference>
<dbReference type="GO" id="GO:0000981">
    <property type="term" value="F:DNA-binding transcription factor activity, RNA polymerase II-specific"/>
    <property type="evidence" value="ECO:0007669"/>
    <property type="project" value="InterPro"/>
</dbReference>
<dbReference type="InterPro" id="IPR051059">
    <property type="entry name" value="VerF-like"/>
</dbReference>
<evidence type="ECO:0000256" key="2">
    <source>
        <dbReference type="ARBA" id="ARBA00022723"/>
    </source>
</evidence>